<dbReference type="Proteomes" id="UP000746747">
    <property type="component" value="Unassembled WGS sequence"/>
</dbReference>
<accession>A0A8J2Q9L1</accession>
<evidence type="ECO:0000256" key="1">
    <source>
        <dbReference type="SAM" id="MobiDB-lite"/>
    </source>
</evidence>
<evidence type="ECO:0000313" key="4">
    <source>
        <dbReference type="Proteomes" id="UP000746747"/>
    </source>
</evidence>
<keyword evidence="2" id="KW-0732">Signal</keyword>
<sequence>MHLFGTSILVTCVTFVAQASGPQMRGAIRPVEPPGIDGHNGDRGNPGPKGPTAPKGMSEMQGPQGLKGPRGYKG</sequence>
<evidence type="ECO:0000256" key="2">
    <source>
        <dbReference type="SAM" id="SignalP"/>
    </source>
</evidence>
<feature type="region of interest" description="Disordered" evidence="1">
    <location>
        <begin position="20"/>
        <end position="74"/>
    </location>
</feature>
<protein>
    <submittedName>
        <fullName evidence="3">Uncharacterized protein</fullName>
    </submittedName>
</protein>
<reference evidence="3" key="1">
    <citation type="submission" date="2021-09" db="EMBL/GenBank/DDBJ databases">
        <authorList>
            <consortium name="Pathogen Informatics"/>
        </authorList>
    </citation>
    <scope>NUCLEOTIDE SEQUENCE</scope>
</reference>
<dbReference type="EMBL" id="CAKAEH010002061">
    <property type="protein sequence ID" value="CAG9540956.1"/>
    <property type="molecule type" value="Genomic_DNA"/>
</dbReference>
<dbReference type="OrthoDB" id="5990555at2759"/>
<organism evidence="3 4">
    <name type="scientific">Cercopithifilaria johnstoni</name>
    <dbReference type="NCBI Taxonomy" id="2874296"/>
    <lineage>
        <taxon>Eukaryota</taxon>
        <taxon>Metazoa</taxon>
        <taxon>Ecdysozoa</taxon>
        <taxon>Nematoda</taxon>
        <taxon>Chromadorea</taxon>
        <taxon>Rhabditida</taxon>
        <taxon>Spirurina</taxon>
        <taxon>Spiruromorpha</taxon>
        <taxon>Filarioidea</taxon>
        <taxon>Onchocercidae</taxon>
        <taxon>Cercopithifilaria</taxon>
    </lineage>
</organism>
<keyword evidence="4" id="KW-1185">Reference proteome</keyword>
<evidence type="ECO:0000313" key="3">
    <source>
        <dbReference type="EMBL" id="CAG9540956.1"/>
    </source>
</evidence>
<dbReference type="AlphaFoldDB" id="A0A8J2Q9L1"/>
<name>A0A8J2Q9L1_9BILA</name>
<gene>
    <name evidence="3" type="ORF">CJOHNSTONI_LOCUS10425</name>
</gene>
<comment type="caution">
    <text evidence="3">The sequence shown here is derived from an EMBL/GenBank/DDBJ whole genome shotgun (WGS) entry which is preliminary data.</text>
</comment>
<proteinExistence type="predicted"/>
<feature type="signal peptide" evidence="2">
    <location>
        <begin position="1"/>
        <end position="19"/>
    </location>
</feature>
<feature type="chain" id="PRO_5035240351" evidence="2">
    <location>
        <begin position="20"/>
        <end position="74"/>
    </location>
</feature>